<reference evidence="1 2" key="1">
    <citation type="journal article" date="2012" name="Proc. Natl. Acad. Sci. U.S.A.">
        <title>Genome streamlining and chemical defense in a coral reef symbiosis.</title>
        <authorList>
            <person name="Kwan J.C."/>
            <person name="Donia M.S."/>
            <person name="Han A.W."/>
            <person name="Hirose E."/>
            <person name="Haygood M.G."/>
            <person name="Schmidt E.W."/>
        </authorList>
    </citation>
    <scope>NUCLEOTIDE SEQUENCE [LARGE SCALE GENOMIC DNA]</scope>
    <source>
        <strain evidence="1 2">L2</strain>
    </source>
</reference>
<name>K7ZD38_9PROT</name>
<dbReference type="KEGG" id="thal:A1OE_975"/>
<dbReference type="Proteomes" id="UP000010077">
    <property type="component" value="Chromosome"/>
</dbReference>
<dbReference type="EMBL" id="CP003539">
    <property type="protein sequence ID" value="AFX99156.1"/>
    <property type="molecule type" value="Genomic_DNA"/>
</dbReference>
<protein>
    <submittedName>
        <fullName evidence="1">Uncharacterized protein</fullName>
    </submittedName>
</protein>
<dbReference type="HOGENOM" id="CLU_3286553_0_0_5"/>
<sequence length="40" mass="4744">MFLLIALAMIHLIIIILQECFSRLANLLYYSNRISKIYNN</sequence>
<organism evidence="1 2">
    <name type="scientific">Candidatus Endolissoclinum faulkneri L2</name>
    <dbReference type="NCBI Taxonomy" id="1193729"/>
    <lineage>
        <taxon>Bacteria</taxon>
        <taxon>Pseudomonadati</taxon>
        <taxon>Pseudomonadota</taxon>
        <taxon>Alphaproteobacteria</taxon>
        <taxon>Rhodospirillales</taxon>
        <taxon>Rhodospirillaceae</taxon>
        <taxon>Candidatus Endolissoclinum</taxon>
    </lineage>
</organism>
<gene>
    <name evidence="1" type="ORF">A1OE_975</name>
</gene>
<dbReference type="AlphaFoldDB" id="K7ZD38"/>
<evidence type="ECO:0000313" key="1">
    <source>
        <dbReference type="EMBL" id="AFX99156.1"/>
    </source>
</evidence>
<accession>K7ZD38</accession>
<keyword evidence="2" id="KW-1185">Reference proteome</keyword>
<evidence type="ECO:0000313" key="2">
    <source>
        <dbReference type="Proteomes" id="UP000010077"/>
    </source>
</evidence>
<proteinExistence type="predicted"/>